<dbReference type="PATRIC" id="fig|512565.3.peg.3995"/>
<name>I0H891_ACTM4</name>
<dbReference type="Proteomes" id="UP000007882">
    <property type="component" value="Chromosome"/>
</dbReference>
<dbReference type="InterPro" id="IPR013830">
    <property type="entry name" value="SGNH_hydro"/>
</dbReference>
<keyword evidence="3" id="KW-0378">Hydrolase</keyword>
<dbReference type="InterPro" id="IPR036514">
    <property type="entry name" value="SGNH_hydro_sf"/>
</dbReference>
<organism evidence="3 4">
    <name type="scientific">Actinoplanes missouriensis (strain ATCC 14538 / DSM 43046 / CBS 188.64 / JCM 3121 / NBRC 102363 / NCIMB 12654 / NRRL B-3342 / UNCC 431)</name>
    <dbReference type="NCBI Taxonomy" id="512565"/>
    <lineage>
        <taxon>Bacteria</taxon>
        <taxon>Bacillati</taxon>
        <taxon>Actinomycetota</taxon>
        <taxon>Actinomycetes</taxon>
        <taxon>Micromonosporales</taxon>
        <taxon>Micromonosporaceae</taxon>
        <taxon>Actinoplanes</taxon>
    </lineage>
</organism>
<dbReference type="Gene3D" id="3.40.50.1110">
    <property type="entry name" value="SGNH hydrolase"/>
    <property type="match status" value="1"/>
</dbReference>
<dbReference type="KEGG" id="ams:AMIS_40080"/>
<dbReference type="eggNOG" id="COG2755">
    <property type="taxonomic scope" value="Bacteria"/>
</dbReference>
<evidence type="ECO:0000313" key="3">
    <source>
        <dbReference type="EMBL" id="BAL89228.1"/>
    </source>
</evidence>
<dbReference type="PROSITE" id="PS51257">
    <property type="entry name" value="PROKAR_LIPOPROTEIN"/>
    <property type="match status" value="1"/>
</dbReference>
<protein>
    <submittedName>
        <fullName evidence="3">Putative GDSL-like lipase/acylhydrolase</fullName>
    </submittedName>
</protein>
<feature type="domain" description="SGNH hydrolase-type esterase" evidence="2">
    <location>
        <begin position="30"/>
        <end position="214"/>
    </location>
</feature>
<proteinExistence type="predicted"/>
<dbReference type="Pfam" id="PF13472">
    <property type="entry name" value="Lipase_GDSL_2"/>
    <property type="match status" value="1"/>
</dbReference>
<keyword evidence="1" id="KW-0732">Signal</keyword>
<accession>I0H891</accession>
<evidence type="ECO:0000256" key="1">
    <source>
        <dbReference type="SAM" id="SignalP"/>
    </source>
</evidence>
<dbReference type="STRING" id="512565.AMIS_40080"/>
<evidence type="ECO:0000259" key="2">
    <source>
        <dbReference type="Pfam" id="PF13472"/>
    </source>
</evidence>
<dbReference type="SUPFAM" id="SSF52266">
    <property type="entry name" value="SGNH hydrolase"/>
    <property type="match status" value="1"/>
</dbReference>
<reference evidence="3 4" key="1">
    <citation type="submission" date="2012-02" db="EMBL/GenBank/DDBJ databases">
        <title>Complete genome sequence of Actinoplanes missouriensis 431 (= NBRC 102363).</title>
        <authorList>
            <person name="Ohnishi Y."/>
            <person name="Ishikawa J."/>
            <person name="Sekine M."/>
            <person name="Hosoyama A."/>
            <person name="Harada T."/>
            <person name="Narita H."/>
            <person name="Hata T."/>
            <person name="Konno Y."/>
            <person name="Tutikane K."/>
            <person name="Fujita N."/>
            <person name="Horinouchi S."/>
            <person name="Hayakawa M."/>
        </authorList>
    </citation>
    <scope>NUCLEOTIDE SEQUENCE [LARGE SCALE GENOMIC DNA]</scope>
    <source>
        <strain evidence="4">ATCC 14538 / DSM 43046 / CBS 188.64 / JCM 3121 / NBRC 102363 / NCIMB 12654 / NRRL B-3342 / UNCC 431</strain>
    </source>
</reference>
<dbReference type="HOGENOM" id="CLU_078205_0_0_11"/>
<dbReference type="AlphaFoldDB" id="I0H891"/>
<keyword evidence="4" id="KW-1185">Reference proteome</keyword>
<gene>
    <name evidence="3" type="ordered locus">AMIS_40080</name>
</gene>
<feature type="signal peptide" evidence="1">
    <location>
        <begin position="1"/>
        <end position="23"/>
    </location>
</feature>
<feature type="chain" id="PRO_5003627484" evidence="1">
    <location>
        <begin position="24"/>
        <end position="224"/>
    </location>
</feature>
<dbReference type="EMBL" id="AP012319">
    <property type="protein sequence ID" value="BAL89228.1"/>
    <property type="molecule type" value="Genomic_DNA"/>
</dbReference>
<sequence>MRFPLAPAALLMLLLAGCGAADAPRTVVTLGDSVPAGTACSCSAFPALYARAQHATDVNLAVPGMTAADLLSALPAARHALSTASEVVIMAGANDIAGVVGRPAAYASVVSAVQDDLVATVTAIEKIHRVRVVVLGYWNVVEDGQVGTAAYGPDGMRDAARATAALNTALRDAAGRTGAVFVPTEAAFHGTSGDRDPTGLLAADGDHPNAAGQAVIAALLPPLP</sequence>
<evidence type="ECO:0000313" key="4">
    <source>
        <dbReference type="Proteomes" id="UP000007882"/>
    </source>
</evidence>
<dbReference type="GO" id="GO:0016787">
    <property type="term" value="F:hydrolase activity"/>
    <property type="evidence" value="ECO:0007669"/>
    <property type="project" value="UniProtKB-KW"/>
</dbReference>
<dbReference type="CDD" id="cd00229">
    <property type="entry name" value="SGNH_hydrolase"/>
    <property type="match status" value="1"/>
</dbReference>